<dbReference type="Proteomes" id="UP001217838">
    <property type="component" value="Unassembled WGS sequence"/>
</dbReference>
<sequence length="385" mass="42352">MFIRTPQDATDRMSLRTGLENLSRLRAALPWLTATALAAVVARPARACDCVLPGPTFHPPHVPEAFAPAVFTSEEVAALTCRPARQGRLACTWTARYVLTRTQSTAIPLSFAFPTGADITVSFDGAAVAGSVAALDPRFGVDQRELFATWPEGQEARLVVEVRADLHLAASQCGCDSARTTNRRRHPLVTRANATTYALHYRPDDTPGTMRLSLDLRRPWKERRPRLFPGGKGRRITRDVVKERDEPAVFAFKTPYRLDPGGPVAGVGLGFGPEGLRPRLRLGWEVAWPKIWVHSLVVETDARRRVAIIPAWELTYPYTPSRWTPDVGVGVGVPVQLAPVARPGVRVFGRLGWLWAALVGTFDVYPAFRGAPPERLGSLMLQFGL</sequence>
<evidence type="ECO:0000313" key="1">
    <source>
        <dbReference type="EMBL" id="MDC0666576.1"/>
    </source>
</evidence>
<organism evidence="1 2">
    <name type="scientific">Nannocystis radixulma</name>
    <dbReference type="NCBI Taxonomy" id="2995305"/>
    <lineage>
        <taxon>Bacteria</taxon>
        <taxon>Pseudomonadati</taxon>
        <taxon>Myxococcota</taxon>
        <taxon>Polyangia</taxon>
        <taxon>Nannocystales</taxon>
        <taxon>Nannocystaceae</taxon>
        <taxon>Nannocystis</taxon>
    </lineage>
</organism>
<reference evidence="1 2" key="1">
    <citation type="submission" date="2022-11" db="EMBL/GenBank/DDBJ databases">
        <title>Minimal conservation of predation-associated metabolite biosynthetic gene clusters underscores biosynthetic potential of Myxococcota including descriptions for ten novel species: Archangium lansinium sp. nov., Myxococcus landrumus sp. nov., Nannocystis bai.</title>
        <authorList>
            <person name="Ahearne A."/>
            <person name="Stevens C."/>
            <person name="Dowd S."/>
        </authorList>
    </citation>
    <scope>NUCLEOTIDE SEQUENCE [LARGE SCALE GENOMIC DNA]</scope>
    <source>
        <strain evidence="1 2">NCELM</strain>
    </source>
</reference>
<keyword evidence="2" id="KW-1185">Reference proteome</keyword>
<dbReference type="EMBL" id="JAQNDN010000001">
    <property type="protein sequence ID" value="MDC0666576.1"/>
    <property type="molecule type" value="Genomic_DNA"/>
</dbReference>
<comment type="caution">
    <text evidence="1">The sequence shown here is derived from an EMBL/GenBank/DDBJ whole genome shotgun (WGS) entry which is preliminary data.</text>
</comment>
<dbReference type="RefSeq" id="WP_271994162.1">
    <property type="nucleotide sequence ID" value="NZ_JAQNDN010000001.1"/>
</dbReference>
<proteinExistence type="predicted"/>
<gene>
    <name evidence="1" type="ORF">POL58_02470</name>
</gene>
<protein>
    <submittedName>
        <fullName evidence="1">Uncharacterized protein</fullName>
    </submittedName>
</protein>
<evidence type="ECO:0000313" key="2">
    <source>
        <dbReference type="Proteomes" id="UP001217838"/>
    </source>
</evidence>
<name>A0ABT5B0H9_9BACT</name>
<accession>A0ABT5B0H9</accession>